<dbReference type="Pfam" id="PF13649">
    <property type="entry name" value="Methyltransf_25"/>
    <property type="match status" value="1"/>
</dbReference>
<proteinExistence type="predicted"/>
<dbReference type="InterPro" id="IPR041698">
    <property type="entry name" value="Methyltransf_25"/>
</dbReference>
<evidence type="ECO:0000256" key="1">
    <source>
        <dbReference type="SAM" id="MobiDB-lite"/>
    </source>
</evidence>
<gene>
    <name evidence="4" type="ORF">GA0070617_5106</name>
</gene>
<feature type="domain" description="Methyltransferase" evidence="2">
    <location>
        <begin position="122"/>
        <end position="187"/>
    </location>
</feature>
<protein>
    <submittedName>
        <fullName evidence="4">Methyltransferase domain-containing protein</fullName>
    </submittedName>
</protein>
<accession>A0A1C6VA00</accession>
<feature type="domain" description="THUMP-like" evidence="3">
    <location>
        <begin position="372"/>
        <end position="444"/>
    </location>
</feature>
<dbReference type="InterPro" id="IPR029063">
    <property type="entry name" value="SAM-dependent_MTases_sf"/>
</dbReference>
<feature type="region of interest" description="Disordered" evidence="1">
    <location>
        <begin position="275"/>
        <end position="306"/>
    </location>
</feature>
<dbReference type="Proteomes" id="UP000198937">
    <property type="component" value="Unassembled WGS sequence"/>
</dbReference>
<evidence type="ECO:0000313" key="4">
    <source>
        <dbReference type="EMBL" id="SCL63106.1"/>
    </source>
</evidence>
<dbReference type="Pfam" id="PF18096">
    <property type="entry name" value="Thump_like"/>
    <property type="match status" value="1"/>
</dbReference>
<dbReference type="GO" id="GO:0032259">
    <property type="term" value="P:methylation"/>
    <property type="evidence" value="ECO:0007669"/>
    <property type="project" value="UniProtKB-KW"/>
</dbReference>
<organism evidence="4 5">
    <name type="scientific">Micromonospora yangpuensis</name>
    <dbReference type="NCBI Taxonomy" id="683228"/>
    <lineage>
        <taxon>Bacteria</taxon>
        <taxon>Bacillati</taxon>
        <taxon>Actinomycetota</taxon>
        <taxon>Actinomycetes</taxon>
        <taxon>Micromonosporales</taxon>
        <taxon>Micromonosporaceae</taxon>
        <taxon>Micromonospora</taxon>
    </lineage>
</organism>
<dbReference type="PANTHER" id="PTHR14741:SF32">
    <property type="entry name" value="TRIMETHYLGUANOSINE SYNTHASE"/>
    <property type="match status" value="1"/>
</dbReference>
<dbReference type="Gene3D" id="3.40.50.150">
    <property type="entry name" value="Vaccinia Virus protein VP39"/>
    <property type="match status" value="1"/>
</dbReference>
<sequence length="446" mass="46455">MGIGDGRLGGHGTARDNGRVDLEQLAALRTPEGSAALATAARLAGGDPLRAAGALRATGVPAGLAAAALTQAELRRRAVGKFGPVAAGMFFTRAGLEQATRSVVARRRAERLRAVGVDTLADLGCGLGADALAAARAGIRVYGVEADPLTAALAAANAEAAGLADLFTVTCGDATAFDVSGVDAVFCDPARRRAGTGRRIFDPNSYSPPWDFVTGLAHRVPNTVVKVAPGLDHALIPADAEAEWVSVDGDLVEAALWCGPLAHLPRRATLLGKEGPPVNAYGREGHPSHPSEREAARQHGGGEAARQTVHQLGGSGMAEAAVGPVRRFLYDPDPAVVRAHLVAELGAELDATLADPSIAYLYADTATVTPFARCLEVTDVLPFSLKRLRALLRERRVGRVEILKRGSALEPEQLRRDLRLTGDQPASLVLTRVAGAPTTLLCRPVT</sequence>
<name>A0A1C6VA00_9ACTN</name>
<dbReference type="SUPFAM" id="SSF53335">
    <property type="entry name" value="S-adenosyl-L-methionine-dependent methyltransferases"/>
    <property type="match status" value="1"/>
</dbReference>
<dbReference type="STRING" id="683228.GA0070617_5106"/>
<evidence type="ECO:0000313" key="5">
    <source>
        <dbReference type="Proteomes" id="UP000198937"/>
    </source>
</evidence>
<dbReference type="EMBL" id="FMIA01000002">
    <property type="protein sequence ID" value="SCL63106.1"/>
    <property type="molecule type" value="Genomic_DNA"/>
</dbReference>
<dbReference type="InterPro" id="IPR041497">
    <property type="entry name" value="Thump-like"/>
</dbReference>
<reference evidence="4 5" key="1">
    <citation type="submission" date="2016-06" db="EMBL/GenBank/DDBJ databases">
        <authorList>
            <person name="Kjaerup R.B."/>
            <person name="Dalgaard T.S."/>
            <person name="Juul-Madsen H.R."/>
        </authorList>
    </citation>
    <scope>NUCLEOTIDE SEQUENCE [LARGE SCALE GENOMIC DNA]</scope>
    <source>
        <strain evidence="4 5">DSM 45577</strain>
    </source>
</reference>
<dbReference type="PANTHER" id="PTHR14741">
    <property type="entry name" value="S-ADENOSYLMETHIONINE-DEPENDENT METHYLTRANSFERASE RELATED"/>
    <property type="match status" value="1"/>
</dbReference>
<keyword evidence="5" id="KW-1185">Reference proteome</keyword>
<keyword evidence="4" id="KW-0489">Methyltransferase</keyword>
<keyword evidence="4" id="KW-0808">Transferase</keyword>
<evidence type="ECO:0000259" key="3">
    <source>
        <dbReference type="Pfam" id="PF18096"/>
    </source>
</evidence>
<dbReference type="GO" id="GO:0008168">
    <property type="term" value="F:methyltransferase activity"/>
    <property type="evidence" value="ECO:0007669"/>
    <property type="project" value="UniProtKB-KW"/>
</dbReference>
<dbReference type="AlphaFoldDB" id="A0A1C6VA00"/>
<feature type="compositionally biased region" description="Basic and acidic residues" evidence="1">
    <location>
        <begin position="283"/>
        <end position="297"/>
    </location>
</feature>
<evidence type="ECO:0000259" key="2">
    <source>
        <dbReference type="Pfam" id="PF13649"/>
    </source>
</evidence>